<dbReference type="GO" id="GO:0005737">
    <property type="term" value="C:cytoplasm"/>
    <property type="evidence" value="ECO:0007669"/>
    <property type="project" value="InterPro"/>
</dbReference>
<dbReference type="InterPro" id="IPR003694">
    <property type="entry name" value="NAD_synthase"/>
</dbReference>
<dbReference type="GO" id="GO:0009435">
    <property type="term" value="P:NAD+ biosynthetic process"/>
    <property type="evidence" value="ECO:0007669"/>
    <property type="project" value="UniProtKB-UniPathway"/>
</dbReference>
<evidence type="ECO:0000256" key="4">
    <source>
        <dbReference type="ARBA" id="ARBA00022840"/>
    </source>
</evidence>
<name>A0A7S4KII8_9EUKA</name>
<accession>A0A7S4KII8</accession>
<keyword evidence="4" id="KW-0067">ATP-binding</keyword>
<dbReference type="GO" id="GO:0004359">
    <property type="term" value="F:glutaminase activity"/>
    <property type="evidence" value="ECO:0007669"/>
    <property type="project" value="InterPro"/>
</dbReference>
<dbReference type="NCBIfam" id="TIGR00552">
    <property type="entry name" value="nadE"/>
    <property type="match status" value="1"/>
</dbReference>
<dbReference type="Pfam" id="PF02540">
    <property type="entry name" value="NAD_synthase"/>
    <property type="match status" value="1"/>
</dbReference>
<dbReference type="GO" id="GO:0005524">
    <property type="term" value="F:ATP binding"/>
    <property type="evidence" value="ECO:0007669"/>
    <property type="project" value="UniProtKB-KW"/>
</dbReference>
<evidence type="ECO:0000256" key="1">
    <source>
        <dbReference type="ARBA" id="ARBA00004790"/>
    </source>
</evidence>
<comment type="pathway">
    <text evidence="1">Cofactor biosynthesis; NAD(+) biosynthesis.</text>
</comment>
<evidence type="ECO:0000256" key="2">
    <source>
        <dbReference type="ARBA" id="ARBA00022598"/>
    </source>
</evidence>
<proteinExistence type="predicted"/>
<dbReference type="PANTHER" id="PTHR23090">
    <property type="entry name" value="NH 3 /GLUTAMINE-DEPENDENT NAD + SYNTHETASE"/>
    <property type="match status" value="1"/>
</dbReference>
<dbReference type="CDD" id="cd00553">
    <property type="entry name" value="NAD_synthase"/>
    <property type="match status" value="1"/>
</dbReference>
<protein>
    <recommendedName>
        <fullName evidence="6">NAD/GMP synthase domain-containing protein</fullName>
    </recommendedName>
</protein>
<keyword evidence="5" id="KW-0520">NAD</keyword>
<evidence type="ECO:0000256" key="5">
    <source>
        <dbReference type="ARBA" id="ARBA00023027"/>
    </source>
</evidence>
<dbReference type="InterPro" id="IPR014729">
    <property type="entry name" value="Rossmann-like_a/b/a_fold"/>
</dbReference>
<dbReference type="InterPro" id="IPR022310">
    <property type="entry name" value="NAD/GMP_synthase"/>
</dbReference>
<gene>
    <name evidence="7" type="ORF">NAES01612_LOCUS7207</name>
</gene>
<organism evidence="7">
    <name type="scientific">Paramoeba aestuarina</name>
    <dbReference type="NCBI Taxonomy" id="180227"/>
    <lineage>
        <taxon>Eukaryota</taxon>
        <taxon>Amoebozoa</taxon>
        <taxon>Discosea</taxon>
        <taxon>Flabellinia</taxon>
        <taxon>Dactylopodida</taxon>
        <taxon>Paramoebidae</taxon>
        <taxon>Paramoeba</taxon>
    </lineage>
</organism>
<keyword evidence="2" id="KW-0436">Ligase</keyword>
<evidence type="ECO:0000259" key="6">
    <source>
        <dbReference type="Pfam" id="PF02540"/>
    </source>
</evidence>
<dbReference type="PANTHER" id="PTHR23090:SF9">
    <property type="entry name" value="GLUTAMINE-DEPENDENT NAD(+) SYNTHETASE"/>
    <property type="match status" value="1"/>
</dbReference>
<dbReference type="Gene3D" id="3.40.50.620">
    <property type="entry name" value="HUPs"/>
    <property type="match status" value="1"/>
</dbReference>
<evidence type="ECO:0000313" key="7">
    <source>
        <dbReference type="EMBL" id="CAE2295973.1"/>
    </source>
</evidence>
<feature type="domain" description="NAD/GMP synthase" evidence="6">
    <location>
        <begin position="31"/>
        <end position="271"/>
    </location>
</feature>
<dbReference type="SUPFAM" id="SSF52402">
    <property type="entry name" value="Adenine nucleotide alpha hydrolases-like"/>
    <property type="match status" value="1"/>
</dbReference>
<keyword evidence="3" id="KW-0547">Nucleotide-binding</keyword>
<dbReference type="UniPathway" id="UPA00253"/>
<reference evidence="7" key="1">
    <citation type="submission" date="2021-01" db="EMBL/GenBank/DDBJ databases">
        <authorList>
            <person name="Corre E."/>
            <person name="Pelletier E."/>
            <person name="Niang G."/>
            <person name="Scheremetjew M."/>
            <person name="Finn R."/>
            <person name="Kale V."/>
            <person name="Holt S."/>
            <person name="Cochrane G."/>
            <person name="Meng A."/>
            <person name="Brown T."/>
            <person name="Cohen L."/>
        </authorList>
    </citation>
    <scope>NUCLEOTIDE SEQUENCE</scope>
    <source>
        <strain evidence="7">SoJaBio B1-5/56/2</strain>
    </source>
</reference>
<sequence>MASPFTLHPDLQKQLTILRKKKNFDAKEWVDKKVKILNDYYTKHNLSGCVINLSGGVDSSCTAALCKKASLQPNSPIKRIIGISQPIHSTQAHTNRAKETAEAIGVEFAVCDQSKVHDDLKQILDGALGLKGGTFAQGQLKSYMRTPVAYYVTQILNEAGVRSTVVGTGNKDEDGYLGYFCKAGDGVVDIQLIGDLHKSEVFKVSAEVGVPKSVLEAPPSADLWDGQTDEEELGFSYDFVELWTCYLKFEEDEKINFRRSLSPEALQQFEDTGLKAAKIHRANRHKFQLACNL</sequence>
<dbReference type="AlphaFoldDB" id="A0A7S4KII8"/>
<dbReference type="EMBL" id="HBKR01010852">
    <property type="protein sequence ID" value="CAE2295973.1"/>
    <property type="molecule type" value="Transcribed_RNA"/>
</dbReference>
<dbReference type="GO" id="GO:0003952">
    <property type="term" value="F:NAD+ synthase (glutamine-hydrolyzing) activity"/>
    <property type="evidence" value="ECO:0007669"/>
    <property type="project" value="InterPro"/>
</dbReference>
<evidence type="ECO:0000256" key="3">
    <source>
        <dbReference type="ARBA" id="ARBA00022741"/>
    </source>
</evidence>